<dbReference type="EMBL" id="JBHSKN010000019">
    <property type="protein sequence ID" value="MFC5242600.1"/>
    <property type="molecule type" value="Genomic_DNA"/>
</dbReference>
<evidence type="ECO:0000313" key="2">
    <source>
        <dbReference type="EMBL" id="MFC5242600.1"/>
    </source>
</evidence>
<protein>
    <submittedName>
        <fullName evidence="2">Uncharacterized protein</fullName>
    </submittedName>
</protein>
<comment type="caution">
    <text evidence="2">The sequence shown here is derived from an EMBL/GenBank/DDBJ whole genome shotgun (WGS) entry which is preliminary data.</text>
</comment>
<dbReference type="RefSeq" id="WP_344564583.1">
    <property type="nucleotide sequence ID" value="NZ_BAAATG010000034.1"/>
</dbReference>
<name>A0ABW0DYH0_9ACTN</name>
<feature type="region of interest" description="Disordered" evidence="1">
    <location>
        <begin position="1"/>
        <end position="23"/>
    </location>
</feature>
<dbReference type="Proteomes" id="UP001596035">
    <property type="component" value="Unassembled WGS sequence"/>
</dbReference>
<reference evidence="3" key="1">
    <citation type="journal article" date="2019" name="Int. J. Syst. Evol. Microbiol.">
        <title>The Global Catalogue of Microorganisms (GCM) 10K type strain sequencing project: providing services to taxonomists for standard genome sequencing and annotation.</title>
        <authorList>
            <consortium name="The Broad Institute Genomics Platform"/>
            <consortium name="The Broad Institute Genome Sequencing Center for Infectious Disease"/>
            <person name="Wu L."/>
            <person name="Ma J."/>
        </authorList>
    </citation>
    <scope>NUCLEOTIDE SEQUENCE [LARGE SCALE GENOMIC DNA]</scope>
    <source>
        <strain evidence="3">CGMCC 4.7131</strain>
    </source>
</reference>
<evidence type="ECO:0000313" key="3">
    <source>
        <dbReference type="Proteomes" id="UP001596035"/>
    </source>
</evidence>
<proteinExistence type="predicted"/>
<organism evidence="2 3">
    <name type="scientific">Streptomyces atrovirens</name>
    <dbReference type="NCBI Taxonomy" id="285556"/>
    <lineage>
        <taxon>Bacteria</taxon>
        <taxon>Bacillati</taxon>
        <taxon>Actinomycetota</taxon>
        <taxon>Actinomycetes</taxon>
        <taxon>Kitasatosporales</taxon>
        <taxon>Streptomycetaceae</taxon>
        <taxon>Streptomyces</taxon>
    </lineage>
</organism>
<accession>A0ABW0DYH0</accession>
<keyword evidence="3" id="KW-1185">Reference proteome</keyword>
<evidence type="ECO:0000256" key="1">
    <source>
        <dbReference type="SAM" id="MobiDB-lite"/>
    </source>
</evidence>
<sequence length="47" mass="5035">MGEEDGIAVRDIPFKLDSGPQPARAGDDWVIVNADGDNYPPVLAVRP</sequence>
<gene>
    <name evidence="2" type="ORF">ACFPWV_22235</name>
</gene>